<accession>A0A3M7RSL7</accession>
<organism evidence="2 3">
    <name type="scientific">Brachionus plicatilis</name>
    <name type="common">Marine rotifer</name>
    <name type="synonym">Brachionus muelleri</name>
    <dbReference type="NCBI Taxonomy" id="10195"/>
    <lineage>
        <taxon>Eukaryota</taxon>
        <taxon>Metazoa</taxon>
        <taxon>Spiralia</taxon>
        <taxon>Gnathifera</taxon>
        <taxon>Rotifera</taxon>
        <taxon>Eurotatoria</taxon>
        <taxon>Monogononta</taxon>
        <taxon>Pseudotrocha</taxon>
        <taxon>Ploima</taxon>
        <taxon>Brachionidae</taxon>
        <taxon>Brachionus</taxon>
    </lineage>
</organism>
<keyword evidence="1" id="KW-0175">Coiled coil</keyword>
<feature type="coiled-coil region" evidence="1">
    <location>
        <begin position="85"/>
        <end position="158"/>
    </location>
</feature>
<name>A0A3M7RSL7_BRAPC</name>
<comment type="caution">
    <text evidence="2">The sequence shown here is derived from an EMBL/GenBank/DDBJ whole genome shotgun (WGS) entry which is preliminary data.</text>
</comment>
<keyword evidence="3" id="KW-1185">Reference proteome</keyword>
<protein>
    <submittedName>
        <fullName evidence="2">Uncharacterized protein</fullName>
    </submittedName>
</protein>
<evidence type="ECO:0000313" key="2">
    <source>
        <dbReference type="EMBL" id="RNA26449.1"/>
    </source>
</evidence>
<dbReference type="OrthoDB" id="6286837at2759"/>
<dbReference type="EMBL" id="REGN01002740">
    <property type="protein sequence ID" value="RNA26449.1"/>
    <property type="molecule type" value="Genomic_DNA"/>
</dbReference>
<dbReference type="AlphaFoldDB" id="A0A3M7RSL7"/>
<dbReference type="Proteomes" id="UP000276133">
    <property type="component" value="Unassembled WGS sequence"/>
</dbReference>
<proteinExistence type="predicted"/>
<evidence type="ECO:0000313" key="3">
    <source>
        <dbReference type="Proteomes" id="UP000276133"/>
    </source>
</evidence>
<gene>
    <name evidence="2" type="ORF">BpHYR1_003681</name>
</gene>
<reference evidence="2 3" key="1">
    <citation type="journal article" date="2018" name="Sci. Rep.">
        <title>Genomic signatures of local adaptation to the degree of environmental predictability in rotifers.</title>
        <authorList>
            <person name="Franch-Gras L."/>
            <person name="Hahn C."/>
            <person name="Garcia-Roger E.M."/>
            <person name="Carmona M.J."/>
            <person name="Serra M."/>
            <person name="Gomez A."/>
        </authorList>
    </citation>
    <scope>NUCLEOTIDE SEQUENCE [LARGE SCALE GENOMIC DNA]</scope>
    <source>
        <strain evidence="2">HYR1</strain>
    </source>
</reference>
<sequence length="528" mass="62063">MSAKNLWLDTKPAVSLGQIYQSCLARLKDIKTKLDLLDTKYQIDEQNRFRTLSTLSASLKRVRQLVGIADIKSKRDIVDIIKVINQNIKINNEEKEKEMQREALNRQILIQEVTDDPEESEEKLKQELRAFFIFSNKLTKIIREKQEENSQLNNLDKKKFDPLITPLLSGIRKNYIKISQQDELDLESLISVLDQSETALEQDYKELIDSMEIIAFTCHKYLLSFYQEGSHIESKMVGKLSDLLEQVVKYDSKKSWLFKYTKKYINYLRNIHHSFSDPNGVSLKQFSDTGHKISARFDLDHLQVLLIIPENSYLLNECVKMLREWIEYDSLYAKMVENDIMEIEKKRKALLNDKKYFDRLFSQLVRRLDLIRKELVESSASLKVNLIEMCTKRPSFGADLRIFFDQVEMELSLIEKEMNKLNLVGSTDVLKWSMLKGKLECLEYHMRRNYGMKKIEQHDLDVLDAGWLNLKNIHLYKTSDQTVEKIFYALELPRFKFGHHAAETVSNTQPINGKIVKFFSFHDCYFTA</sequence>
<evidence type="ECO:0000256" key="1">
    <source>
        <dbReference type="SAM" id="Coils"/>
    </source>
</evidence>